<dbReference type="EC" id="2.4.-.-" evidence="3"/>
<keyword evidence="4" id="KW-1185">Reference proteome</keyword>
<evidence type="ECO:0000313" key="3">
    <source>
        <dbReference type="EMBL" id="MFC3675116.1"/>
    </source>
</evidence>
<dbReference type="Pfam" id="PF00535">
    <property type="entry name" value="Glycos_transf_2"/>
    <property type="match status" value="1"/>
</dbReference>
<protein>
    <submittedName>
        <fullName evidence="3">Glycosyltransferase family 2 protein</fullName>
        <ecNumber evidence="3">2.4.-.-</ecNumber>
    </submittedName>
</protein>
<organism evidence="3 4">
    <name type="scientific">Ferrovibrio xuzhouensis</name>
    <dbReference type="NCBI Taxonomy" id="1576914"/>
    <lineage>
        <taxon>Bacteria</taxon>
        <taxon>Pseudomonadati</taxon>
        <taxon>Pseudomonadota</taxon>
        <taxon>Alphaproteobacteria</taxon>
        <taxon>Rhodospirillales</taxon>
        <taxon>Rhodospirillaceae</taxon>
        <taxon>Ferrovibrio</taxon>
    </lineage>
</organism>
<gene>
    <name evidence="3" type="ORF">ACFOOQ_06160</name>
</gene>
<dbReference type="SUPFAM" id="SSF53448">
    <property type="entry name" value="Nucleotide-diphospho-sugar transferases"/>
    <property type="match status" value="1"/>
</dbReference>
<evidence type="ECO:0000313" key="4">
    <source>
        <dbReference type="Proteomes" id="UP001595711"/>
    </source>
</evidence>
<comment type="similarity">
    <text evidence="1">Belongs to the glycosyltransferase 2 family. WaaE/KdtX subfamily.</text>
</comment>
<comment type="caution">
    <text evidence="3">The sequence shown here is derived from an EMBL/GenBank/DDBJ whole genome shotgun (WGS) entry which is preliminary data.</text>
</comment>
<dbReference type="Gene3D" id="3.90.550.10">
    <property type="entry name" value="Spore Coat Polysaccharide Biosynthesis Protein SpsA, Chain A"/>
    <property type="match status" value="1"/>
</dbReference>
<proteinExistence type="inferred from homology"/>
<sequence>MTAPASPPKLSALVVAHNEEAQLADCLERLHFADEIVVVLDRCTDNSRAIAAGFGAKLVEGGWPLEGERRNTGIAACSGDWIVEVDADERVPPEMAAEIRAEIATAPFAHYLIPFDNYVGARLVRYGWGGAFGVMMAPRLFAKGAKHWGGQRVHPALELQGERRFLKSRMIHYVDRDISDMIRRLDRYTTARGADLRARAAAGEDIGSFRANVRRLFTRFYKCYVTRKGYREGPYGFLIALMAGLYPLLSYLKATLEAK</sequence>
<name>A0ABV7VCE3_9PROT</name>
<dbReference type="RefSeq" id="WP_379723072.1">
    <property type="nucleotide sequence ID" value="NZ_JBHRYJ010000001.1"/>
</dbReference>
<dbReference type="Proteomes" id="UP001595711">
    <property type="component" value="Unassembled WGS sequence"/>
</dbReference>
<dbReference type="CDD" id="cd02511">
    <property type="entry name" value="Beta4Glucosyltransferase"/>
    <property type="match status" value="1"/>
</dbReference>
<keyword evidence="3" id="KW-0328">Glycosyltransferase</keyword>
<evidence type="ECO:0000259" key="2">
    <source>
        <dbReference type="Pfam" id="PF00535"/>
    </source>
</evidence>
<accession>A0ABV7VCE3</accession>
<reference evidence="4" key="1">
    <citation type="journal article" date="2019" name="Int. J. Syst. Evol. Microbiol.">
        <title>The Global Catalogue of Microorganisms (GCM) 10K type strain sequencing project: providing services to taxonomists for standard genome sequencing and annotation.</title>
        <authorList>
            <consortium name="The Broad Institute Genomics Platform"/>
            <consortium name="The Broad Institute Genome Sequencing Center for Infectious Disease"/>
            <person name="Wu L."/>
            <person name="Ma J."/>
        </authorList>
    </citation>
    <scope>NUCLEOTIDE SEQUENCE [LARGE SCALE GENOMIC DNA]</scope>
    <source>
        <strain evidence="4">KCTC 42182</strain>
    </source>
</reference>
<dbReference type="InterPro" id="IPR029044">
    <property type="entry name" value="Nucleotide-diphossugar_trans"/>
</dbReference>
<evidence type="ECO:0000256" key="1">
    <source>
        <dbReference type="ARBA" id="ARBA00038494"/>
    </source>
</evidence>
<feature type="domain" description="Glycosyltransferase 2-like" evidence="2">
    <location>
        <begin position="11"/>
        <end position="110"/>
    </location>
</feature>
<dbReference type="EMBL" id="JBHRYJ010000001">
    <property type="protein sequence ID" value="MFC3675116.1"/>
    <property type="molecule type" value="Genomic_DNA"/>
</dbReference>
<keyword evidence="3" id="KW-0808">Transferase</keyword>
<dbReference type="PANTHER" id="PTHR43630">
    <property type="entry name" value="POLY-BETA-1,6-N-ACETYL-D-GLUCOSAMINE SYNTHASE"/>
    <property type="match status" value="1"/>
</dbReference>
<dbReference type="InterPro" id="IPR001173">
    <property type="entry name" value="Glyco_trans_2-like"/>
</dbReference>
<dbReference type="PANTHER" id="PTHR43630:SF2">
    <property type="entry name" value="GLYCOSYLTRANSFERASE"/>
    <property type="match status" value="1"/>
</dbReference>
<dbReference type="GO" id="GO:0016757">
    <property type="term" value="F:glycosyltransferase activity"/>
    <property type="evidence" value="ECO:0007669"/>
    <property type="project" value="UniProtKB-KW"/>
</dbReference>